<proteinExistence type="predicted"/>
<dbReference type="AlphaFoldDB" id="A0A2X0NNA9"/>
<organism evidence="1 2">
    <name type="scientific">Microbotryum silenes-dioicae</name>
    <dbReference type="NCBI Taxonomy" id="796604"/>
    <lineage>
        <taxon>Eukaryota</taxon>
        <taxon>Fungi</taxon>
        <taxon>Dikarya</taxon>
        <taxon>Basidiomycota</taxon>
        <taxon>Pucciniomycotina</taxon>
        <taxon>Microbotryomycetes</taxon>
        <taxon>Microbotryales</taxon>
        <taxon>Microbotryaceae</taxon>
        <taxon>Microbotryum</taxon>
    </lineage>
</organism>
<gene>
    <name evidence="1" type="primary">BQ5605_C013g07093</name>
    <name evidence="1" type="ORF">BQ5605_C013G07093</name>
</gene>
<dbReference type="EMBL" id="FQNC01000013">
    <property type="protein sequence ID" value="SGY14763.1"/>
    <property type="molecule type" value="Genomic_DNA"/>
</dbReference>
<name>A0A2X0NNA9_9BASI</name>
<evidence type="ECO:0000313" key="1">
    <source>
        <dbReference type="EMBL" id="SGY14763.1"/>
    </source>
</evidence>
<protein>
    <submittedName>
        <fullName evidence="1">BQ5605_C013g07093 protein</fullName>
    </submittedName>
</protein>
<accession>A0A2X0NNA9</accession>
<reference evidence="1 2" key="1">
    <citation type="submission" date="2016-11" db="EMBL/GenBank/DDBJ databases">
        <authorList>
            <person name="Jaros S."/>
            <person name="Januszkiewicz K."/>
            <person name="Wedrychowicz H."/>
        </authorList>
    </citation>
    <scope>NUCLEOTIDE SEQUENCE [LARGE SCALE GENOMIC DNA]</scope>
</reference>
<keyword evidence="2" id="KW-1185">Reference proteome</keyword>
<evidence type="ECO:0000313" key="2">
    <source>
        <dbReference type="Proteomes" id="UP000249464"/>
    </source>
</evidence>
<sequence length="62" mass="7102">MRGRKGIDGQWCDHCDGCWSSTSLFSFNKVKICWGSSELCPFEEGSRQERGFEFDELVQCTS</sequence>
<dbReference type="Proteomes" id="UP000249464">
    <property type="component" value="Unassembled WGS sequence"/>
</dbReference>